<comment type="caution">
    <text evidence="2">The sequence shown here is derived from an EMBL/GenBank/DDBJ whole genome shotgun (WGS) entry which is preliminary data.</text>
</comment>
<dbReference type="Proteomes" id="UP000190037">
    <property type="component" value="Unassembled WGS sequence"/>
</dbReference>
<reference evidence="2 3" key="1">
    <citation type="submission" date="2017-03" db="EMBL/GenBank/DDBJ databases">
        <title>Draft genome sequence of Streptomyces scabrisporus NF3, endophyte isolated from Amphipterygium adstringens.</title>
        <authorList>
            <person name="Vazquez M."/>
            <person name="Ceapa C.D."/>
            <person name="Rodriguez Luna D."/>
            <person name="Sanchez Esquivel S."/>
        </authorList>
    </citation>
    <scope>NUCLEOTIDE SEQUENCE [LARGE SCALE GENOMIC DNA]</scope>
    <source>
        <strain evidence="2 3">NF3</strain>
    </source>
</reference>
<dbReference type="AlphaFoldDB" id="A0A1T3NUQ9"/>
<dbReference type="Gene3D" id="3.40.50.1580">
    <property type="entry name" value="Nucleoside phosphorylase domain"/>
    <property type="match status" value="1"/>
</dbReference>
<evidence type="ECO:0000259" key="1">
    <source>
        <dbReference type="Pfam" id="PF01048"/>
    </source>
</evidence>
<evidence type="ECO:0000313" key="3">
    <source>
        <dbReference type="Proteomes" id="UP000190037"/>
    </source>
</evidence>
<accession>A0A1T3NUQ9</accession>
<dbReference type="InterPro" id="IPR000845">
    <property type="entry name" value="Nucleoside_phosphorylase_d"/>
</dbReference>
<dbReference type="GO" id="GO:0008930">
    <property type="term" value="F:methylthioadenosine nucleosidase activity"/>
    <property type="evidence" value="ECO:0007669"/>
    <property type="project" value="TreeGrafter"/>
</dbReference>
<keyword evidence="3" id="KW-1185">Reference proteome</keyword>
<dbReference type="Pfam" id="PF01048">
    <property type="entry name" value="PNP_UDP_1"/>
    <property type="match status" value="1"/>
</dbReference>
<evidence type="ECO:0000313" key="2">
    <source>
        <dbReference type="EMBL" id="OPC80528.1"/>
    </source>
</evidence>
<dbReference type="STRING" id="159449.B4N89_05790"/>
<dbReference type="GO" id="GO:0019284">
    <property type="term" value="P:L-methionine salvage from S-adenosylmethionine"/>
    <property type="evidence" value="ECO:0007669"/>
    <property type="project" value="TreeGrafter"/>
</dbReference>
<dbReference type="GO" id="GO:0008782">
    <property type="term" value="F:adenosylhomocysteine nucleosidase activity"/>
    <property type="evidence" value="ECO:0007669"/>
    <property type="project" value="TreeGrafter"/>
</dbReference>
<name>A0A1T3NUQ9_9ACTN</name>
<dbReference type="PANTHER" id="PTHR46832">
    <property type="entry name" value="5'-METHYLTHIOADENOSINE/S-ADENOSYLHOMOCYSTEINE NUCLEOSIDASE"/>
    <property type="match status" value="1"/>
</dbReference>
<proteinExistence type="predicted"/>
<dbReference type="InterPro" id="IPR035994">
    <property type="entry name" value="Nucleoside_phosphorylase_sf"/>
</dbReference>
<sequence>MPLMVVTPLRIEMRAVEAGLMGAFNVRVVRAGMGADKARARARALSALPAEEFGTLAVAGFGAGVGPGVAVGDVVVASEVRGSDGTVVELPTSGVLLEWMQRVSPKLTLHHGPIETVDKLVKGRARGTLRERGVLAADMESAYLLAAAGERPAGVIRVITDTPERELLRPRLAVDGFRAFRTLRHATPALLDWANDERTKSGGTAGDDVRPG</sequence>
<dbReference type="EMBL" id="MWQN01000001">
    <property type="protein sequence ID" value="OPC80528.1"/>
    <property type="molecule type" value="Genomic_DNA"/>
</dbReference>
<protein>
    <recommendedName>
        <fullName evidence="1">Nucleoside phosphorylase domain-containing protein</fullName>
    </recommendedName>
</protein>
<dbReference type="GO" id="GO:0005829">
    <property type="term" value="C:cytosol"/>
    <property type="evidence" value="ECO:0007669"/>
    <property type="project" value="TreeGrafter"/>
</dbReference>
<organism evidence="2 3">
    <name type="scientific">Embleya scabrispora</name>
    <dbReference type="NCBI Taxonomy" id="159449"/>
    <lineage>
        <taxon>Bacteria</taxon>
        <taxon>Bacillati</taxon>
        <taxon>Actinomycetota</taxon>
        <taxon>Actinomycetes</taxon>
        <taxon>Kitasatosporales</taxon>
        <taxon>Streptomycetaceae</taxon>
        <taxon>Embleya</taxon>
    </lineage>
</organism>
<gene>
    <name evidence="2" type="ORF">B4N89_05790</name>
</gene>
<dbReference type="GO" id="GO:0009116">
    <property type="term" value="P:nucleoside metabolic process"/>
    <property type="evidence" value="ECO:0007669"/>
    <property type="project" value="InterPro"/>
</dbReference>
<dbReference type="SUPFAM" id="SSF53167">
    <property type="entry name" value="Purine and uridine phosphorylases"/>
    <property type="match status" value="1"/>
</dbReference>
<dbReference type="PANTHER" id="PTHR46832:SF1">
    <property type="entry name" value="5'-METHYLTHIOADENOSINE_S-ADENOSYLHOMOCYSTEINE NUCLEOSIDASE"/>
    <property type="match status" value="1"/>
</dbReference>
<feature type="domain" description="Nucleoside phosphorylase" evidence="1">
    <location>
        <begin position="20"/>
        <end position="163"/>
    </location>
</feature>